<protein>
    <submittedName>
        <fullName evidence="3">Uncharacterized protein</fullName>
    </submittedName>
</protein>
<dbReference type="EMBL" id="QGMH01000005">
    <property type="protein sequence ID" value="TVY30645.1"/>
    <property type="molecule type" value="Genomic_DNA"/>
</dbReference>
<dbReference type="GeneID" id="41981422"/>
<evidence type="ECO:0000256" key="2">
    <source>
        <dbReference type="SAM" id="Phobius"/>
    </source>
</evidence>
<feature type="region of interest" description="Disordered" evidence="1">
    <location>
        <begin position="443"/>
        <end position="463"/>
    </location>
</feature>
<keyword evidence="2" id="KW-0472">Membrane</keyword>
<reference evidence="3 4" key="1">
    <citation type="submission" date="2018-05" db="EMBL/GenBank/DDBJ databases">
        <title>Genome sequencing and assembly of the regulated plant pathogen Lachnellula willkommii and related sister species for the development of diagnostic species identification markers.</title>
        <authorList>
            <person name="Giroux E."/>
            <person name="Bilodeau G."/>
        </authorList>
    </citation>
    <scope>NUCLEOTIDE SEQUENCE [LARGE SCALE GENOMIC DNA]</scope>
    <source>
        <strain evidence="3 4">CBS 185.66</strain>
    </source>
</reference>
<feature type="region of interest" description="Disordered" evidence="1">
    <location>
        <begin position="37"/>
        <end position="63"/>
    </location>
</feature>
<evidence type="ECO:0000313" key="3">
    <source>
        <dbReference type="EMBL" id="TVY30645.1"/>
    </source>
</evidence>
<evidence type="ECO:0000313" key="4">
    <source>
        <dbReference type="Proteomes" id="UP000431533"/>
    </source>
</evidence>
<feature type="region of interest" description="Disordered" evidence="1">
    <location>
        <begin position="402"/>
        <end position="427"/>
    </location>
</feature>
<dbReference type="Proteomes" id="UP000431533">
    <property type="component" value="Unassembled WGS sequence"/>
</dbReference>
<feature type="compositionally biased region" description="Basic and acidic residues" evidence="1">
    <location>
        <begin position="362"/>
        <end position="383"/>
    </location>
</feature>
<dbReference type="RefSeq" id="XP_031009431.1">
    <property type="nucleotide sequence ID" value="XM_031146208.1"/>
</dbReference>
<feature type="compositionally biased region" description="Low complexity" evidence="1">
    <location>
        <begin position="414"/>
        <end position="424"/>
    </location>
</feature>
<feature type="region of interest" description="Disordered" evidence="1">
    <location>
        <begin position="362"/>
        <end position="384"/>
    </location>
</feature>
<proteinExistence type="predicted"/>
<feature type="transmembrane region" description="Helical" evidence="2">
    <location>
        <begin position="9"/>
        <end position="27"/>
    </location>
</feature>
<sequence>MLVNLRQRTYYLATTCIIFIFCIAFYLRTEIATGASPTVEKTQTEKNPIKEEHAIPQKPKYKPEKASISPPIIDNFPVAAAAHSASELPTIAPWNAPPSPHVPESTPLFIGFTRNWRLLQQVVVSYITSGWPPEDIYVVENTGVMNSNKNGELSLQNPFFLNHTRLNMLGVNVLVTPTLFTFAQLQNFYLYTSIQNEWKHYFWSHMDVVAVSYEDSPPDSIPESKSIYTHCVSALRDVALPDPETGAAKRWAMRFFAYDNLALVNVAAFIEVGGWDTMIPFYMGDCDMHARIEMAGLGITDGPAGLIYDVASALDDLLVLYRKVGVLPEWTDPNVLDDEMRAIAEEAERKAEESRLEVERLEKGGVEKEKQKREIPTRERDDVGGILGKNEIDLQDEEIHYEFLPPSPSPSSPPHTSTSLSDTPNSPTYFAPLLSTLDRMQNSKHASRGGRNTWQGRQTGGIGEPFYRDSEGFERAIVMTIDHGRAVFAEKWGHKDCDIVRIGMRPGDAWRVERDW</sequence>
<keyword evidence="2" id="KW-0812">Transmembrane</keyword>
<evidence type="ECO:0000256" key="1">
    <source>
        <dbReference type="SAM" id="MobiDB-lite"/>
    </source>
</evidence>
<organism evidence="3 4">
    <name type="scientific">Lachnellula hyalina</name>
    <dbReference type="NCBI Taxonomy" id="1316788"/>
    <lineage>
        <taxon>Eukaryota</taxon>
        <taxon>Fungi</taxon>
        <taxon>Dikarya</taxon>
        <taxon>Ascomycota</taxon>
        <taxon>Pezizomycotina</taxon>
        <taxon>Leotiomycetes</taxon>
        <taxon>Helotiales</taxon>
        <taxon>Lachnaceae</taxon>
        <taxon>Lachnellula</taxon>
    </lineage>
</organism>
<feature type="compositionally biased region" description="Basic and acidic residues" evidence="1">
    <location>
        <begin position="42"/>
        <end position="63"/>
    </location>
</feature>
<feature type="compositionally biased region" description="Polar residues" evidence="1">
    <location>
        <begin position="443"/>
        <end position="457"/>
    </location>
</feature>
<keyword evidence="2" id="KW-1133">Transmembrane helix</keyword>
<name>A0A8H8R8R2_9HELO</name>
<keyword evidence="4" id="KW-1185">Reference proteome</keyword>
<gene>
    <name evidence="3" type="ORF">LHYA1_G001224</name>
</gene>
<accession>A0A8H8R8R2</accession>
<comment type="caution">
    <text evidence="3">The sequence shown here is derived from an EMBL/GenBank/DDBJ whole genome shotgun (WGS) entry which is preliminary data.</text>
</comment>
<dbReference type="OrthoDB" id="3527108at2759"/>
<dbReference type="AlphaFoldDB" id="A0A8H8R8R2"/>